<gene>
    <name evidence="8" type="primary">panC</name>
    <name evidence="9" type="ORF">GNP35_12155</name>
</gene>
<dbReference type="FunFam" id="3.40.50.620:FF:000013">
    <property type="entry name" value="Pantothenate synthetase"/>
    <property type="match status" value="1"/>
</dbReference>
<evidence type="ECO:0000256" key="3">
    <source>
        <dbReference type="ARBA" id="ARBA00022598"/>
    </source>
</evidence>
<dbReference type="EMBL" id="WOCD01000005">
    <property type="protein sequence ID" value="MUH73166.1"/>
    <property type="molecule type" value="Genomic_DNA"/>
</dbReference>
<evidence type="ECO:0000256" key="2">
    <source>
        <dbReference type="ARBA" id="ARBA00009256"/>
    </source>
</evidence>
<dbReference type="Proteomes" id="UP000439994">
    <property type="component" value="Unassembled WGS sequence"/>
</dbReference>
<proteinExistence type="inferred from homology"/>
<evidence type="ECO:0000256" key="5">
    <source>
        <dbReference type="ARBA" id="ARBA00022741"/>
    </source>
</evidence>
<comment type="similarity">
    <text evidence="2 8">Belongs to the pantothenate synthetase family.</text>
</comment>
<dbReference type="OrthoDB" id="9773087at2"/>
<evidence type="ECO:0000313" key="9">
    <source>
        <dbReference type="EMBL" id="MUH73166.1"/>
    </source>
</evidence>
<dbReference type="RefSeq" id="WP_155696369.1">
    <property type="nucleotide sequence ID" value="NZ_WOCD01000005.1"/>
</dbReference>
<dbReference type="InterPro" id="IPR042176">
    <property type="entry name" value="Pantoate_ligase_C"/>
</dbReference>
<dbReference type="GO" id="GO:0005524">
    <property type="term" value="F:ATP binding"/>
    <property type="evidence" value="ECO:0007669"/>
    <property type="project" value="UniProtKB-KW"/>
</dbReference>
<keyword evidence="6 8" id="KW-0067">ATP-binding</keyword>
<reference evidence="9 10" key="1">
    <citation type="submission" date="2019-11" db="EMBL/GenBank/DDBJ databases">
        <title>P. haliotis isolates from Z. marina roots.</title>
        <authorList>
            <person name="Cohen M."/>
            <person name="Jospin G."/>
            <person name="Eisen J.A."/>
            <person name="Coil D.A."/>
        </authorList>
    </citation>
    <scope>NUCLEOTIDE SEQUENCE [LARGE SCALE GENOMIC DNA]</scope>
    <source>
        <strain evidence="9 10">UCD-MCMsp1aY</strain>
    </source>
</reference>
<dbReference type="UniPathway" id="UPA00028">
    <property type="reaction ID" value="UER00005"/>
</dbReference>
<dbReference type="GO" id="GO:0004592">
    <property type="term" value="F:pantoate-beta-alanine ligase activity"/>
    <property type="evidence" value="ECO:0007669"/>
    <property type="project" value="UniProtKB-UniRule"/>
</dbReference>
<dbReference type="Pfam" id="PF02569">
    <property type="entry name" value="Pantoate_ligase"/>
    <property type="match status" value="1"/>
</dbReference>
<feature type="binding site" evidence="8">
    <location>
        <begin position="151"/>
        <end position="154"/>
    </location>
    <ligand>
        <name>ATP</name>
        <dbReference type="ChEBI" id="CHEBI:30616"/>
    </ligand>
</feature>
<accession>A0A6N8F9H2</accession>
<dbReference type="GO" id="GO:0015940">
    <property type="term" value="P:pantothenate biosynthetic process"/>
    <property type="evidence" value="ECO:0007669"/>
    <property type="project" value="UniProtKB-UniRule"/>
</dbReference>
<comment type="pathway">
    <text evidence="1 8">Cofactor biosynthesis; (R)-pantothenate biosynthesis; (R)-pantothenate from (R)-pantoate and beta-alanine: step 1/1.</text>
</comment>
<feature type="binding site" evidence="8">
    <location>
        <begin position="30"/>
        <end position="37"/>
    </location>
    <ligand>
        <name>ATP</name>
        <dbReference type="ChEBI" id="CHEBI:30616"/>
    </ligand>
</feature>
<dbReference type="AlphaFoldDB" id="A0A6N8F9H2"/>
<comment type="subcellular location">
    <subcellularLocation>
        <location evidence="8">Cytoplasm</location>
    </subcellularLocation>
</comment>
<dbReference type="HAMAP" id="MF_00158">
    <property type="entry name" value="PanC"/>
    <property type="match status" value="1"/>
</dbReference>
<keyword evidence="10" id="KW-1185">Reference proteome</keyword>
<feature type="binding site" evidence="8">
    <location>
        <position position="180"/>
    </location>
    <ligand>
        <name>ATP</name>
        <dbReference type="ChEBI" id="CHEBI:30616"/>
    </ligand>
</feature>
<evidence type="ECO:0000256" key="8">
    <source>
        <dbReference type="HAMAP-Rule" id="MF_00158"/>
    </source>
</evidence>
<dbReference type="FunFam" id="3.30.1300.10:FF:000001">
    <property type="entry name" value="Pantothenate synthetase"/>
    <property type="match status" value="1"/>
</dbReference>
<keyword evidence="3 8" id="KW-0436">Ligase</keyword>
<comment type="function">
    <text evidence="8">Catalyzes the condensation of pantoate with beta-alanine in an ATP-dependent reaction via a pantoyl-adenylate intermediate.</text>
</comment>
<keyword evidence="4 8" id="KW-0566">Pantothenate biosynthesis</keyword>
<feature type="binding site" evidence="8">
    <location>
        <position position="61"/>
    </location>
    <ligand>
        <name>(R)-pantoate</name>
        <dbReference type="ChEBI" id="CHEBI:15980"/>
    </ligand>
</feature>
<feature type="binding site" evidence="8">
    <location>
        <position position="61"/>
    </location>
    <ligand>
        <name>beta-alanine</name>
        <dbReference type="ChEBI" id="CHEBI:57966"/>
    </ligand>
</feature>
<dbReference type="PANTHER" id="PTHR21299:SF1">
    <property type="entry name" value="PANTOATE--BETA-ALANINE LIGASE"/>
    <property type="match status" value="1"/>
</dbReference>
<dbReference type="NCBIfam" id="TIGR00018">
    <property type="entry name" value="panC"/>
    <property type="match status" value="1"/>
</dbReference>
<evidence type="ECO:0000313" key="10">
    <source>
        <dbReference type="Proteomes" id="UP000439994"/>
    </source>
</evidence>
<evidence type="ECO:0000256" key="4">
    <source>
        <dbReference type="ARBA" id="ARBA00022655"/>
    </source>
</evidence>
<evidence type="ECO:0000256" key="6">
    <source>
        <dbReference type="ARBA" id="ARBA00022840"/>
    </source>
</evidence>
<comment type="subunit">
    <text evidence="8">Homodimer.</text>
</comment>
<keyword evidence="5 8" id="KW-0547">Nucleotide-binding</keyword>
<dbReference type="EC" id="6.3.2.1" evidence="8"/>
<dbReference type="InterPro" id="IPR004821">
    <property type="entry name" value="Cyt_trans-like"/>
</dbReference>
<evidence type="ECO:0000256" key="1">
    <source>
        <dbReference type="ARBA" id="ARBA00004990"/>
    </source>
</evidence>
<dbReference type="CDD" id="cd00560">
    <property type="entry name" value="PanC"/>
    <property type="match status" value="1"/>
</dbReference>
<protein>
    <recommendedName>
        <fullName evidence="8">Pantothenate synthetase</fullName>
        <shortName evidence="8">PS</shortName>
        <ecNumber evidence="8">6.3.2.1</ecNumber>
    </recommendedName>
    <alternativeName>
        <fullName evidence="8">Pantoate--beta-alanine ligase</fullName>
    </alternativeName>
    <alternativeName>
        <fullName evidence="8">Pantoate-activating enzyme</fullName>
    </alternativeName>
</protein>
<comment type="miscellaneous">
    <text evidence="8">The reaction proceeds by a bi uni uni bi ping pong mechanism.</text>
</comment>
<feature type="binding site" evidence="8">
    <location>
        <position position="157"/>
    </location>
    <ligand>
        <name>(R)-pantoate</name>
        <dbReference type="ChEBI" id="CHEBI:15980"/>
    </ligand>
</feature>
<dbReference type="InterPro" id="IPR003721">
    <property type="entry name" value="Pantoate_ligase"/>
</dbReference>
<dbReference type="Gene3D" id="3.30.1300.10">
    <property type="entry name" value="Pantoate-beta-alanine ligase, C-terminal domain"/>
    <property type="match status" value="1"/>
</dbReference>
<name>A0A6N8F9H2_9GAMM</name>
<evidence type="ECO:0000256" key="7">
    <source>
        <dbReference type="ARBA" id="ARBA00048258"/>
    </source>
</evidence>
<dbReference type="GO" id="GO:0005829">
    <property type="term" value="C:cytosol"/>
    <property type="evidence" value="ECO:0007669"/>
    <property type="project" value="TreeGrafter"/>
</dbReference>
<dbReference type="PANTHER" id="PTHR21299">
    <property type="entry name" value="CYTIDYLATE KINASE/PANTOATE-BETA-ALANINE LIGASE"/>
    <property type="match status" value="1"/>
</dbReference>
<comment type="caution">
    <text evidence="9">The sequence shown here is derived from an EMBL/GenBank/DDBJ whole genome shotgun (WGS) entry which is preliminary data.</text>
</comment>
<dbReference type="NCBIfam" id="TIGR00125">
    <property type="entry name" value="cyt_tran_rel"/>
    <property type="match status" value="1"/>
</dbReference>
<organism evidence="9 10">
    <name type="scientific">Psychrosphaera haliotis</name>
    <dbReference type="NCBI Taxonomy" id="555083"/>
    <lineage>
        <taxon>Bacteria</taxon>
        <taxon>Pseudomonadati</taxon>
        <taxon>Pseudomonadota</taxon>
        <taxon>Gammaproteobacteria</taxon>
        <taxon>Alteromonadales</taxon>
        <taxon>Pseudoalteromonadaceae</taxon>
        <taxon>Psychrosphaera</taxon>
    </lineage>
</organism>
<dbReference type="Gene3D" id="3.40.50.620">
    <property type="entry name" value="HUPs"/>
    <property type="match status" value="1"/>
</dbReference>
<dbReference type="SUPFAM" id="SSF52374">
    <property type="entry name" value="Nucleotidylyl transferase"/>
    <property type="match status" value="1"/>
</dbReference>
<feature type="binding site" evidence="8">
    <location>
        <begin position="188"/>
        <end position="191"/>
    </location>
    <ligand>
        <name>ATP</name>
        <dbReference type="ChEBI" id="CHEBI:30616"/>
    </ligand>
</feature>
<keyword evidence="8" id="KW-0963">Cytoplasm</keyword>
<sequence length="285" mass="31601">MQIISSLSELRTWRQQCYKDGKTVAFVPTMGNLHEGHIELVQQAHKYADFVITSIFVNPMQFGENEDLDAYPRTFDADCKKLEAVNNHVVFYPTVADMYPNGLKAQTVVSVPNNELEHCAEATQRPGHFDGVATVVTKLFNMVQPDTALFGQKDYQQVRLIQTLVKDLNMPISIVPVPTVREVSGLAKSSRNGYLSDDQKATAAVIYQTLLAVQDALKSGARNINEMQTFALEMIELAGLKPDYIEIRDSSDFGKVTDSSLQAVILVAAFVGKARLIDNLTVELS</sequence>
<comment type="catalytic activity">
    <reaction evidence="7 8">
        <text>(R)-pantoate + beta-alanine + ATP = (R)-pantothenate + AMP + diphosphate + H(+)</text>
        <dbReference type="Rhea" id="RHEA:10912"/>
        <dbReference type="ChEBI" id="CHEBI:15378"/>
        <dbReference type="ChEBI" id="CHEBI:15980"/>
        <dbReference type="ChEBI" id="CHEBI:29032"/>
        <dbReference type="ChEBI" id="CHEBI:30616"/>
        <dbReference type="ChEBI" id="CHEBI:33019"/>
        <dbReference type="ChEBI" id="CHEBI:57966"/>
        <dbReference type="ChEBI" id="CHEBI:456215"/>
        <dbReference type="EC" id="6.3.2.1"/>
    </reaction>
</comment>
<feature type="active site" description="Proton donor" evidence="8">
    <location>
        <position position="37"/>
    </location>
</feature>
<dbReference type="InterPro" id="IPR014729">
    <property type="entry name" value="Rossmann-like_a/b/a_fold"/>
</dbReference>